<evidence type="ECO:0000259" key="2">
    <source>
        <dbReference type="Pfam" id="PF00975"/>
    </source>
</evidence>
<dbReference type="SUPFAM" id="SSF53474">
    <property type="entry name" value="alpha/beta-Hydrolases"/>
    <property type="match status" value="1"/>
</dbReference>
<reference evidence="4" key="1">
    <citation type="journal article" date="2019" name="Int. J. Syst. Evol. Microbiol.">
        <title>The Global Catalogue of Microorganisms (GCM) 10K type strain sequencing project: providing services to taxonomists for standard genome sequencing and annotation.</title>
        <authorList>
            <consortium name="The Broad Institute Genomics Platform"/>
            <consortium name="The Broad Institute Genome Sequencing Center for Infectious Disease"/>
            <person name="Wu L."/>
            <person name="Ma J."/>
        </authorList>
    </citation>
    <scope>NUCLEOTIDE SEQUENCE [LARGE SCALE GENOMIC DNA]</scope>
    <source>
        <strain evidence="4">JCM 14545</strain>
    </source>
</reference>
<proteinExistence type="inferred from homology"/>
<gene>
    <name evidence="3" type="ORF">GCM10009754_02680</name>
</gene>
<name>A0ABP5BDU1_9PSEU</name>
<dbReference type="PANTHER" id="PTHR11487:SF0">
    <property type="entry name" value="S-ACYL FATTY ACID SYNTHASE THIOESTERASE, MEDIUM CHAIN"/>
    <property type="match status" value="1"/>
</dbReference>
<evidence type="ECO:0000313" key="3">
    <source>
        <dbReference type="EMBL" id="GAA1939086.1"/>
    </source>
</evidence>
<evidence type="ECO:0000256" key="1">
    <source>
        <dbReference type="ARBA" id="ARBA00007169"/>
    </source>
</evidence>
<accession>A0ABP5BDU1</accession>
<dbReference type="EMBL" id="BAAANN010000001">
    <property type="protein sequence ID" value="GAA1939086.1"/>
    <property type="molecule type" value="Genomic_DNA"/>
</dbReference>
<dbReference type="InterPro" id="IPR029058">
    <property type="entry name" value="AB_hydrolase_fold"/>
</dbReference>
<comment type="caution">
    <text evidence="3">The sequence shown here is derived from an EMBL/GenBank/DDBJ whole genome shotgun (WGS) entry which is preliminary data.</text>
</comment>
<protein>
    <submittedName>
        <fullName evidence="3">Alpha/beta fold hydrolase</fullName>
    </submittedName>
</protein>
<dbReference type="Gene3D" id="3.40.50.1820">
    <property type="entry name" value="alpha/beta hydrolase"/>
    <property type="match status" value="1"/>
</dbReference>
<keyword evidence="3" id="KW-0378">Hydrolase</keyword>
<keyword evidence="4" id="KW-1185">Reference proteome</keyword>
<dbReference type="InterPro" id="IPR012223">
    <property type="entry name" value="TEII"/>
</dbReference>
<dbReference type="GO" id="GO:0016787">
    <property type="term" value="F:hydrolase activity"/>
    <property type="evidence" value="ECO:0007669"/>
    <property type="project" value="UniProtKB-KW"/>
</dbReference>
<comment type="similarity">
    <text evidence="1">Belongs to the thioesterase family.</text>
</comment>
<sequence length="239" mass="25584">MSMKVYCCPFAGAGASVYREWSPPPESGVELHPVQFPGREELFDLAPLDTVPELVTHSLAQIRETAEPGEELAVFGHSSGAVVAFELARTIAASGEFRVAHLIVSGAPDPVTPLDLGLRGLSDDEFVRSVEKIAGFSHPALAQPELRVILLPPLRADMLARDDYVAPRDAVVPVPITAIRGERDQLVSPESLAAWKNRTAAGCTVTELPGEHMYFLPDASGLLGLIAETIGRTVTEAAR</sequence>
<dbReference type="Proteomes" id="UP001501116">
    <property type="component" value="Unassembled WGS sequence"/>
</dbReference>
<dbReference type="InterPro" id="IPR001031">
    <property type="entry name" value="Thioesterase"/>
</dbReference>
<organism evidence="3 4">
    <name type="scientific">Amycolatopsis minnesotensis</name>
    <dbReference type="NCBI Taxonomy" id="337894"/>
    <lineage>
        <taxon>Bacteria</taxon>
        <taxon>Bacillati</taxon>
        <taxon>Actinomycetota</taxon>
        <taxon>Actinomycetes</taxon>
        <taxon>Pseudonocardiales</taxon>
        <taxon>Pseudonocardiaceae</taxon>
        <taxon>Amycolatopsis</taxon>
    </lineage>
</organism>
<feature type="domain" description="Thioesterase" evidence="2">
    <location>
        <begin position="4"/>
        <end position="218"/>
    </location>
</feature>
<evidence type="ECO:0000313" key="4">
    <source>
        <dbReference type="Proteomes" id="UP001501116"/>
    </source>
</evidence>
<dbReference type="PANTHER" id="PTHR11487">
    <property type="entry name" value="THIOESTERASE"/>
    <property type="match status" value="1"/>
</dbReference>
<dbReference type="Pfam" id="PF00975">
    <property type="entry name" value="Thioesterase"/>
    <property type="match status" value="1"/>
</dbReference>